<dbReference type="Proteomes" id="UP000030762">
    <property type="component" value="Unassembled WGS sequence"/>
</dbReference>
<gene>
    <name evidence="1" type="ORF">SDRG_06438</name>
</gene>
<accession>T0RV13</accession>
<dbReference type="OMA" id="HAFRTYE"/>
<dbReference type="RefSeq" id="XP_008610439.1">
    <property type="nucleotide sequence ID" value="XM_008612217.1"/>
</dbReference>
<dbReference type="SUPFAM" id="SSF48452">
    <property type="entry name" value="TPR-like"/>
    <property type="match status" value="1"/>
</dbReference>
<name>T0RV13_SAPDV</name>
<evidence type="ECO:0000313" key="2">
    <source>
        <dbReference type="Proteomes" id="UP000030762"/>
    </source>
</evidence>
<reference evidence="1 2" key="1">
    <citation type="submission" date="2012-04" db="EMBL/GenBank/DDBJ databases">
        <title>The Genome Sequence of Saprolegnia declina VS20.</title>
        <authorList>
            <consortium name="The Broad Institute Genome Sequencing Platform"/>
            <person name="Russ C."/>
            <person name="Nusbaum C."/>
            <person name="Tyler B."/>
            <person name="van West P."/>
            <person name="Dieguez-Uribeondo J."/>
            <person name="de Bruijn I."/>
            <person name="Tripathy S."/>
            <person name="Jiang R."/>
            <person name="Young S.K."/>
            <person name="Zeng Q."/>
            <person name="Gargeya S."/>
            <person name="Fitzgerald M."/>
            <person name="Haas B."/>
            <person name="Abouelleil A."/>
            <person name="Alvarado L."/>
            <person name="Arachchi H.M."/>
            <person name="Berlin A."/>
            <person name="Chapman S.B."/>
            <person name="Goldberg J."/>
            <person name="Griggs A."/>
            <person name="Gujja S."/>
            <person name="Hansen M."/>
            <person name="Howarth C."/>
            <person name="Imamovic A."/>
            <person name="Larimer J."/>
            <person name="McCowen C."/>
            <person name="Montmayeur A."/>
            <person name="Murphy C."/>
            <person name="Neiman D."/>
            <person name="Pearson M."/>
            <person name="Priest M."/>
            <person name="Roberts A."/>
            <person name="Saif S."/>
            <person name="Shea T."/>
            <person name="Sisk P."/>
            <person name="Sykes S."/>
            <person name="Wortman J."/>
            <person name="Nusbaum C."/>
            <person name="Birren B."/>
        </authorList>
    </citation>
    <scope>NUCLEOTIDE SEQUENCE [LARGE SCALE GENOMIC DNA]</scope>
    <source>
        <strain evidence="1 2">VS20</strain>
    </source>
</reference>
<dbReference type="GeneID" id="19947165"/>
<sequence length="461" mass="51737">MIAGTVDVGRLDELSRRHWNEGIYRRDGYFLKQMATLWRGAAITALPPRLLVPMASAFIADNDDVGAVTLAKQAILATSEWEPLYQVTLLNAALVLYMTHEHSSALQFLLTLVETPPLPLCRPYLHALMALCHAHAGDKKRAKTMLAAIERCKTTLPPSDAGFWVALATELSTRGCHAISAHLLLHVLGPPFDPVPGHLRTCATSLAPPAMLLLLQTLVASPNPDSSLVRRVITAALTSTSQYDASVRDLIRRISPEQYPATDFRRHERTATKLQRWYHRRCKTPRGWLLLVVHAFRTYERVGGYVPPPRRDLPLEHVTTAVDAPLVLPPATSDDDDRVAWILERAKTIAARSPKRPHIDVKPIWYCDLERAVALYEASRERYFTHFSVGLYELLEKVVSGLERQWHGSTTTSRFATRILRQLRAADVDTLGEDLETLLALATTEEARRNVAFRQLVARKL</sequence>
<proteinExistence type="predicted"/>
<dbReference type="EMBL" id="JH767148">
    <property type="protein sequence ID" value="EQC36333.1"/>
    <property type="molecule type" value="Genomic_DNA"/>
</dbReference>
<dbReference type="VEuPathDB" id="FungiDB:SDRG_06438"/>
<dbReference type="InterPro" id="IPR011990">
    <property type="entry name" value="TPR-like_helical_dom_sf"/>
</dbReference>
<evidence type="ECO:0000313" key="1">
    <source>
        <dbReference type="EMBL" id="EQC36333.1"/>
    </source>
</evidence>
<organism evidence="1 2">
    <name type="scientific">Saprolegnia diclina (strain VS20)</name>
    <dbReference type="NCBI Taxonomy" id="1156394"/>
    <lineage>
        <taxon>Eukaryota</taxon>
        <taxon>Sar</taxon>
        <taxon>Stramenopiles</taxon>
        <taxon>Oomycota</taxon>
        <taxon>Saprolegniomycetes</taxon>
        <taxon>Saprolegniales</taxon>
        <taxon>Saprolegniaceae</taxon>
        <taxon>Saprolegnia</taxon>
    </lineage>
</organism>
<dbReference type="OrthoDB" id="10383796at2759"/>
<dbReference type="AlphaFoldDB" id="T0RV13"/>
<protein>
    <submittedName>
        <fullName evidence="1">Uncharacterized protein</fullName>
    </submittedName>
</protein>
<dbReference type="InParanoid" id="T0RV13"/>
<keyword evidence="2" id="KW-1185">Reference proteome</keyword>